<name>A0A2J6PH55_9HELO</name>
<accession>A0A2J6PH55</accession>
<dbReference type="OrthoDB" id="3363286at2759"/>
<feature type="region of interest" description="Disordered" evidence="1">
    <location>
        <begin position="1"/>
        <end position="21"/>
    </location>
</feature>
<gene>
    <name evidence="2" type="ORF">NA56DRAFT_585704</name>
</gene>
<dbReference type="STRING" id="1745343.A0A2J6PH55"/>
<keyword evidence="3" id="KW-1185">Reference proteome</keyword>
<protein>
    <submittedName>
        <fullName evidence="2">Uncharacterized protein</fullName>
    </submittedName>
</protein>
<evidence type="ECO:0000313" key="2">
    <source>
        <dbReference type="EMBL" id="PMD13344.1"/>
    </source>
</evidence>
<reference evidence="2 3" key="1">
    <citation type="submission" date="2016-05" db="EMBL/GenBank/DDBJ databases">
        <title>A degradative enzymes factory behind the ericoid mycorrhizal symbiosis.</title>
        <authorList>
            <consortium name="DOE Joint Genome Institute"/>
            <person name="Martino E."/>
            <person name="Morin E."/>
            <person name="Grelet G."/>
            <person name="Kuo A."/>
            <person name="Kohler A."/>
            <person name="Daghino S."/>
            <person name="Barry K."/>
            <person name="Choi C."/>
            <person name="Cichocki N."/>
            <person name="Clum A."/>
            <person name="Copeland A."/>
            <person name="Hainaut M."/>
            <person name="Haridas S."/>
            <person name="Labutti K."/>
            <person name="Lindquist E."/>
            <person name="Lipzen A."/>
            <person name="Khouja H.-R."/>
            <person name="Murat C."/>
            <person name="Ohm R."/>
            <person name="Olson A."/>
            <person name="Spatafora J."/>
            <person name="Veneault-Fourrey C."/>
            <person name="Henrissat B."/>
            <person name="Grigoriev I."/>
            <person name="Martin F."/>
            <person name="Perotto S."/>
        </authorList>
    </citation>
    <scope>NUCLEOTIDE SEQUENCE [LARGE SCALE GENOMIC DNA]</scope>
    <source>
        <strain evidence="2 3">UAMH 7357</strain>
    </source>
</reference>
<sequence length="322" mass="36723">MDPDAIAAKEKWVARKSRPSKKPEDFQQILAKNPYARALATPLRRCQLTNNALPSFFLQGFNLMAHPETGIPWYVPRSLALAKKGEPQLQLNKTPAAFTSALGYTVYILASQHILRAMQDPKGYGMKQKNKMRNMAQRRGISTSKFLSAAGWREDMHEFILRIMRRRIVENLVALTNLKRGYVVGCSGWEDALAKPQIGTFLWTGGAGEMEEGTDSPPEFATLDITIGRKEESKTKKIPVHNLRRLLGKDKLAELRETLPSGIFERNVVVLKHKQQAVDVEMQLWRLQGFLAEYRDLYRDLEELPTNEEDADQDDYYEDGNE</sequence>
<evidence type="ECO:0000256" key="1">
    <source>
        <dbReference type="SAM" id="MobiDB-lite"/>
    </source>
</evidence>
<organism evidence="2 3">
    <name type="scientific">Hyaloscypha hepaticicola</name>
    <dbReference type="NCBI Taxonomy" id="2082293"/>
    <lineage>
        <taxon>Eukaryota</taxon>
        <taxon>Fungi</taxon>
        <taxon>Dikarya</taxon>
        <taxon>Ascomycota</taxon>
        <taxon>Pezizomycotina</taxon>
        <taxon>Leotiomycetes</taxon>
        <taxon>Helotiales</taxon>
        <taxon>Hyaloscyphaceae</taxon>
        <taxon>Hyaloscypha</taxon>
    </lineage>
</organism>
<dbReference type="Proteomes" id="UP000235672">
    <property type="component" value="Unassembled WGS sequence"/>
</dbReference>
<dbReference type="AlphaFoldDB" id="A0A2J6PH55"/>
<proteinExistence type="predicted"/>
<feature type="region of interest" description="Disordered" evidence="1">
    <location>
        <begin position="303"/>
        <end position="322"/>
    </location>
</feature>
<dbReference type="EMBL" id="KZ613532">
    <property type="protein sequence ID" value="PMD13344.1"/>
    <property type="molecule type" value="Genomic_DNA"/>
</dbReference>
<evidence type="ECO:0000313" key="3">
    <source>
        <dbReference type="Proteomes" id="UP000235672"/>
    </source>
</evidence>